<dbReference type="Pfam" id="PF00583">
    <property type="entry name" value="Acetyltransf_1"/>
    <property type="match status" value="1"/>
</dbReference>
<evidence type="ECO:0000256" key="2">
    <source>
        <dbReference type="ARBA" id="ARBA00022679"/>
    </source>
</evidence>
<dbReference type="GO" id="GO:0008775">
    <property type="term" value="F:acetate CoA-transferase activity"/>
    <property type="evidence" value="ECO:0007669"/>
    <property type="project" value="InterPro"/>
</dbReference>
<reference evidence="4" key="1">
    <citation type="submission" date="2020-07" db="EMBL/GenBank/DDBJ databases">
        <title>Huge and variable diversity of episymbiotic CPR bacteria and DPANN archaea in groundwater ecosystems.</title>
        <authorList>
            <person name="He C.Y."/>
            <person name="Keren R."/>
            <person name="Whittaker M."/>
            <person name="Farag I.F."/>
            <person name="Doudna J."/>
            <person name="Cate J.H.D."/>
            <person name="Banfield J.F."/>
        </authorList>
    </citation>
    <scope>NUCLEOTIDE SEQUENCE</scope>
    <source>
        <strain evidence="4">NC_groundwater_1664_Pr3_B-0.1um_52_9</strain>
    </source>
</reference>
<dbReference type="InterPro" id="IPR038460">
    <property type="entry name" value="AcetylCoA_hyd_C_sf"/>
</dbReference>
<dbReference type="InterPro" id="IPR026888">
    <property type="entry name" value="AcetylCoA_hyd_C"/>
</dbReference>
<dbReference type="InterPro" id="IPR037171">
    <property type="entry name" value="NagB/RpiA_transferase-like"/>
</dbReference>
<dbReference type="SUPFAM" id="SSF55729">
    <property type="entry name" value="Acyl-CoA N-acyltransferases (Nat)"/>
    <property type="match status" value="1"/>
</dbReference>
<dbReference type="PANTHER" id="PTHR21432">
    <property type="entry name" value="ACETYL-COA HYDROLASE-RELATED"/>
    <property type="match status" value="1"/>
</dbReference>
<dbReference type="InterPro" id="IPR003702">
    <property type="entry name" value="ActCoA_hydro_N"/>
</dbReference>
<dbReference type="InterPro" id="IPR016181">
    <property type="entry name" value="Acyl_CoA_acyltransferase"/>
</dbReference>
<gene>
    <name evidence="4" type="ORF">HY912_13550</name>
</gene>
<evidence type="ECO:0000259" key="3">
    <source>
        <dbReference type="PROSITE" id="PS51186"/>
    </source>
</evidence>
<dbReference type="PANTHER" id="PTHR21432:SF20">
    <property type="entry name" value="ACETYL-COA HYDROLASE"/>
    <property type="match status" value="1"/>
</dbReference>
<comment type="caution">
    <text evidence="4">The sequence shown here is derived from an EMBL/GenBank/DDBJ whole genome shotgun (WGS) entry which is preliminary data.</text>
</comment>
<keyword evidence="2" id="KW-0808">Transferase</keyword>
<dbReference type="GO" id="GO:0016747">
    <property type="term" value="F:acyltransferase activity, transferring groups other than amino-acyl groups"/>
    <property type="evidence" value="ECO:0007669"/>
    <property type="project" value="InterPro"/>
</dbReference>
<comment type="similarity">
    <text evidence="1">Belongs to the acetyl-CoA hydrolase/transferase family.</text>
</comment>
<dbReference type="Gene3D" id="3.40.1080.20">
    <property type="entry name" value="Acetyl-CoA hydrolase/transferase C-terminal domain"/>
    <property type="match status" value="1"/>
</dbReference>
<dbReference type="Gene3D" id="3.30.750.70">
    <property type="entry name" value="4-hydroxybutyrate coenzyme like domains"/>
    <property type="match status" value="1"/>
</dbReference>
<accession>A0A9D6Z4G2</accession>
<dbReference type="PROSITE" id="PS51186">
    <property type="entry name" value="GNAT"/>
    <property type="match status" value="1"/>
</dbReference>
<dbReference type="InterPro" id="IPR046433">
    <property type="entry name" value="ActCoA_hydro"/>
</dbReference>
<dbReference type="CDD" id="cd04301">
    <property type="entry name" value="NAT_SF"/>
    <property type="match status" value="1"/>
</dbReference>
<evidence type="ECO:0000313" key="4">
    <source>
        <dbReference type="EMBL" id="MBI5250512.1"/>
    </source>
</evidence>
<dbReference type="Pfam" id="PF13336">
    <property type="entry name" value="AcetylCoA_hyd_C"/>
    <property type="match status" value="1"/>
</dbReference>
<feature type="domain" description="N-acetyltransferase" evidence="3">
    <location>
        <begin position="478"/>
        <end position="618"/>
    </location>
</feature>
<evidence type="ECO:0000313" key="5">
    <source>
        <dbReference type="Proteomes" id="UP000807825"/>
    </source>
</evidence>
<dbReference type="Pfam" id="PF02550">
    <property type="entry name" value="AcetylCoA_hydro"/>
    <property type="match status" value="1"/>
</dbReference>
<dbReference type="GO" id="GO:0006083">
    <property type="term" value="P:acetate metabolic process"/>
    <property type="evidence" value="ECO:0007669"/>
    <property type="project" value="InterPro"/>
</dbReference>
<dbReference type="Proteomes" id="UP000807825">
    <property type="component" value="Unassembled WGS sequence"/>
</dbReference>
<evidence type="ECO:0000256" key="1">
    <source>
        <dbReference type="ARBA" id="ARBA00009632"/>
    </source>
</evidence>
<sequence>MNQITRWQEKFASKLVPPAEVARKVKNGDRIYVGSMCSEPKTILAALEQSYVEDVEMLQFIRGTEASRLAAGDWGRFRMKTFCVGGASDESDSMSEYNYIPLYHSQIPAFFRNRRIPIDVAIVQVSEPDRFGRFSLGISVDFSAAAVESARMVIAQVNPLMPRTLGDSFIAGDRIDYLVEATEPLGELPEEPLGETERTISAYVSDLIEDGSILQFGFAGISRGLMDFLKDHRRLGIHTEIFTDPLIDLIESGVVDNSTKNLYRGKSLATSCMGTRRLYDYVHDNPLIELYPADTLLNPAFIAQNDRMVAVNLAMQVDLRGQIRQGTPNWTAFEGSGGDSDFMRGATLSRDGRSIICLRSSSLKSGRSTIVPTFGPKAAVMMNRGEVNYVVTEYGIAYLGGKCIRDRAMAMIEIAHPDHREELMKSARESGYVYPDQVYYRICSPELRRRIRTDRIFKGGIKGHVRVIKSSDETMLRDLFYNLSEESVYFRYFSARRSMPHRNLQQYVNVVEEDGLSMVVTMGPREDRKIIAEARYMITPGDPYPDVAFMVDENYRGHGLASALLRYLEEIGKERGILGFRAEVLLSNRPMIKVFEKLPYVLHRNSMEDMVSLTWRFDEFKSDRKES</sequence>
<protein>
    <submittedName>
        <fullName evidence="4">GNAT family N-acetyltransferase</fullName>
    </submittedName>
</protein>
<dbReference type="AlphaFoldDB" id="A0A9D6Z4G2"/>
<dbReference type="EMBL" id="JACRDE010000352">
    <property type="protein sequence ID" value="MBI5250512.1"/>
    <property type="molecule type" value="Genomic_DNA"/>
</dbReference>
<dbReference type="InterPro" id="IPR000182">
    <property type="entry name" value="GNAT_dom"/>
</dbReference>
<proteinExistence type="inferred from homology"/>
<name>A0A9D6Z4G2_9BACT</name>
<dbReference type="Gene3D" id="3.40.1080.10">
    <property type="entry name" value="Glutaconate Coenzyme A-transferase"/>
    <property type="match status" value="1"/>
</dbReference>
<organism evidence="4 5">
    <name type="scientific">Desulfomonile tiedjei</name>
    <dbReference type="NCBI Taxonomy" id="2358"/>
    <lineage>
        <taxon>Bacteria</taxon>
        <taxon>Pseudomonadati</taxon>
        <taxon>Thermodesulfobacteriota</taxon>
        <taxon>Desulfomonilia</taxon>
        <taxon>Desulfomonilales</taxon>
        <taxon>Desulfomonilaceae</taxon>
        <taxon>Desulfomonile</taxon>
    </lineage>
</organism>
<dbReference type="Gene3D" id="3.40.630.30">
    <property type="match status" value="1"/>
</dbReference>
<dbReference type="SUPFAM" id="SSF100950">
    <property type="entry name" value="NagB/RpiA/CoA transferase-like"/>
    <property type="match status" value="2"/>
</dbReference>